<dbReference type="InterPro" id="IPR001753">
    <property type="entry name" value="Enoyl-CoA_hydra/iso"/>
</dbReference>
<dbReference type="CDD" id="cd06558">
    <property type="entry name" value="crotonase-like"/>
    <property type="match status" value="1"/>
</dbReference>
<dbReference type="GO" id="GO:0005739">
    <property type="term" value="C:mitochondrion"/>
    <property type="evidence" value="ECO:0007669"/>
    <property type="project" value="UniProtKB-SubCell"/>
</dbReference>
<dbReference type="InterPro" id="IPR029045">
    <property type="entry name" value="ClpP/crotonase-like_dom_sf"/>
</dbReference>
<evidence type="ECO:0000256" key="2">
    <source>
        <dbReference type="ARBA" id="ARBA00022832"/>
    </source>
</evidence>
<dbReference type="GO" id="GO:0016836">
    <property type="term" value="F:hydro-lyase activity"/>
    <property type="evidence" value="ECO:0007669"/>
    <property type="project" value="TreeGrafter"/>
</dbReference>
<dbReference type="PANTHER" id="PTHR43602:SF1">
    <property type="entry name" value="ENOYL-COA HYDRATASE DOMAIN-CONTAINING PROTEIN 3, MITOCHONDRIAL"/>
    <property type="match status" value="1"/>
</dbReference>
<gene>
    <name evidence="10 11" type="primary">LOC115210828</name>
</gene>
<dbReference type="Proteomes" id="UP000515154">
    <property type="component" value="Linkage group LG4"/>
</dbReference>
<dbReference type="GO" id="GO:0006631">
    <property type="term" value="P:fatty acid metabolic process"/>
    <property type="evidence" value="ECO:0007669"/>
    <property type="project" value="UniProtKB-KW"/>
</dbReference>
<dbReference type="KEGG" id="osn:115210828"/>
<evidence type="ECO:0000313" key="9">
    <source>
        <dbReference type="Proteomes" id="UP000515154"/>
    </source>
</evidence>
<evidence type="ECO:0000256" key="7">
    <source>
        <dbReference type="ARBA" id="ARBA00040545"/>
    </source>
</evidence>
<evidence type="ECO:0000256" key="3">
    <source>
        <dbReference type="ARBA" id="ARBA00022946"/>
    </source>
</evidence>
<reference evidence="10 11" key="1">
    <citation type="submission" date="2025-08" db="UniProtKB">
        <authorList>
            <consortium name="RefSeq"/>
        </authorList>
    </citation>
    <scope>IDENTIFICATION</scope>
</reference>
<dbReference type="RefSeq" id="XP_029635435.1">
    <property type="nucleotide sequence ID" value="XM_029779575.2"/>
</dbReference>
<dbReference type="Pfam" id="PF00378">
    <property type="entry name" value="ECH_1"/>
    <property type="match status" value="1"/>
</dbReference>
<proteinExistence type="inferred from homology"/>
<comment type="function">
    <text evidence="6">May play a role in fatty acid biosynthesis and insulin sensitivity.</text>
</comment>
<dbReference type="PANTHER" id="PTHR43602">
    <property type="match status" value="1"/>
</dbReference>
<keyword evidence="4" id="KW-0443">Lipid metabolism</keyword>
<evidence type="ECO:0000256" key="6">
    <source>
        <dbReference type="ARBA" id="ARBA00037410"/>
    </source>
</evidence>
<accession>A0A6P7SB83</accession>
<organism evidence="9 10">
    <name type="scientific">Octopus sinensis</name>
    <name type="common">East Asian common octopus</name>
    <dbReference type="NCBI Taxonomy" id="2607531"/>
    <lineage>
        <taxon>Eukaryota</taxon>
        <taxon>Metazoa</taxon>
        <taxon>Spiralia</taxon>
        <taxon>Lophotrochozoa</taxon>
        <taxon>Mollusca</taxon>
        <taxon>Cephalopoda</taxon>
        <taxon>Coleoidea</taxon>
        <taxon>Octopodiformes</taxon>
        <taxon>Octopoda</taxon>
        <taxon>Incirrata</taxon>
        <taxon>Octopodidae</taxon>
        <taxon>Octopus</taxon>
    </lineage>
</organism>
<evidence type="ECO:0000256" key="4">
    <source>
        <dbReference type="ARBA" id="ARBA00023098"/>
    </source>
</evidence>
<dbReference type="Gene3D" id="1.10.12.10">
    <property type="entry name" value="Lyase 2-enoyl-coa Hydratase, Chain A, domain 2"/>
    <property type="match status" value="1"/>
</dbReference>
<dbReference type="RefSeq" id="XP_036358185.1">
    <property type="nucleotide sequence ID" value="XM_036502292.1"/>
</dbReference>
<keyword evidence="2" id="KW-0276">Fatty acid metabolism</keyword>
<comment type="subcellular location">
    <subcellularLocation>
        <location evidence="1">Mitochondrion</location>
    </subcellularLocation>
</comment>
<dbReference type="AlphaFoldDB" id="A0A6P7SB83"/>
<dbReference type="PROSITE" id="PS00166">
    <property type="entry name" value="ENOYL_COA_HYDRATASE"/>
    <property type="match status" value="1"/>
</dbReference>
<keyword evidence="9" id="KW-1185">Reference proteome</keyword>
<protein>
    <recommendedName>
        <fullName evidence="7">Enoyl-CoA hydratase domain-containing protein 3, mitochondrial</fullName>
    </recommendedName>
</protein>
<keyword evidence="3" id="KW-0809">Transit peptide</keyword>
<evidence type="ECO:0000313" key="10">
    <source>
        <dbReference type="RefSeq" id="XP_029635435.1"/>
    </source>
</evidence>
<dbReference type="InterPro" id="IPR014748">
    <property type="entry name" value="Enoyl-CoA_hydra_C"/>
</dbReference>
<dbReference type="InterPro" id="IPR018376">
    <property type="entry name" value="Enoyl-CoA_hyd/isom_CS"/>
</dbReference>
<dbReference type="NCBIfam" id="NF006008">
    <property type="entry name" value="PRK08139.1"/>
    <property type="match status" value="1"/>
</dbReference>
<evidence type="ECO:0000256" key="5">
    <source>
        <dbReference type="ARBA" id="ARBA00023128"/>
    </source>
</evidence>
<dbReference type="InterPro" id="IPR052377">
    <property type="entry name" value="Mitochondrial_ECH-domain"/>
</dbReference>
<dbReference type="SUPFAM" id="SSF52096">
    <property type="entry name" value="ClpP/crotonase"/>
    <property type="match status" value="1"/>
</dbReference>
<name>A0A6P7SB83_9MOLL</name>
<dbReference type="Gene3D" id="3.90.226.10">
    <property type="entry name" value="2-enoyl-CoA Hydratase, Chain A, domain 1"/>
    <property type="match status" value="1"/>
</dbReference>
<comment type="similarity">
    <text evidence="8">Belongs to the enoyl-CoA hydratase/isomerase family.</text>
</comment>
<evidence type="ECO:0000256" key="1">
    <source>
        <dbReference type="ARBA" id="ARBA00004173"/>
    </source>
</evidence>
<keyword evidence="5" id="KW-0496">Mitochondrion</keyword>
<sequence length="289" mass="31497">MAALFSRKCFRLLPTATAAAIRHSSAGARAEPLVLRNLENGILTLTLNNPPKRNALSSAMLLNLHKELKSCSNDDNVRVVLLTSKGDVFSSGHDLKELVITDDKSKTKQIEIFKSCSEVMCMIQDMAVPVIAQVSGLATAAGCQLVTSCDIAIASEKAKFAVPGVNIGLFCTTPGVALGRAVPRKVAMEMLLTGQPISADEALRHGLISRVVSPELLEEETMKIAQRICECSRSVLSMGKAAFQTQMNMDRDAAYYYAEKIMVSNLSKEDGQEGIKSFLEKRRPHWCHK</sequence>
<evidence type="ECO:0000256" key="8">
    <source>
        <dbReference type="RuleBase" id="RU003707"/>
    </source>
</evidence>
<evidence type="ECO:0000313" key="11">
    <source>
        <dbReference type="RefSeq" id="XP_036358185.1"/>
    </source>
</evidence>